<dbReference type="PRINTS" id="PR00081">
    <property type="entry name" value="GDHRDH"/>
</dbReference>
<protein>
    <submittedName>
        <fullName evidence="3">SDR family oxidoreductase</fullName>
    </submittedName>
</protein>
<proteinExistence type="inferred from homology"/>
<dbReference type="Gene3D" id="3.40.50.720">
    <property type="entry name" value="NAD(P)-binding Rossmann-like Domain"/>
    <property type="match status" value="1"/>
</dbReference>
<dbReference type="EMBL" id="CP035758">
    <property type="protein sequence ID" value="QBD77629.1"/>
    <property type="molecule type" value="Genomic_DNA"/>
</dbReference>
<dbReference type="FunFam" id="3.40.50.720:FF:000084">
    <property type="entry name" value="Short-chain dehydrogenase reductase"/>
    <property type="match status" value="1"/>
</dbReference>
<keyword evidence="4" id="KW-1185">Reference proteome</keyword>
<dbReference type="OrthoDB" id="9803333at2"/>
<dbReference type="InterPro" id="IPR050259">
    <property type="entry name" value="SDR"/>
</dbReference>
<dbReference type="InterPro" id="IPR002347">
    <property type="entry name" value="SDR_fam"/>
</dbReference>
<keyword evidence="2" id="KW-0560">Oxidoreductase</keyword>
<accession>A0A4P6JQE5</accession>
<sequence length="266" mass="28308">MDLHLQGKVALITGGSKGIGRQVALTFAQEGAHVVLCARTPADLELARSTIEAIAPNCKVCTVEADLRSEEGAQKAVNAALDYFAGVDILVNCAGAAPGRLLSEIDDETWHEALALKFLGYVRMIKSIVPHFLKRGSGVIVNVVGNDGVKPSYWELTGTAANAADLAVMQALADQYGRYNIRINSVNPGPVDTGRWDSLTAAFARDKDISLEVADSVAKQSIAFGRICTPQEVANVVVFLASERASFVHGTSLTIDGNQRKAIMDV</sequence>
<dbReference type="KEGG" id="kbs:EPA93_17160"/>
<dbReference type="Proteomes" id="UP000290365">
    <property type="component" value="Chromosome"/>
</dbReference>
<comment type="similarity">
    <text evidence="1">Belongs to the short-chain dehydrogenases/reductases (SDR) family.</text>
</comment>
<dbReference type="InterPro" id="IPR036291">
    <property type="entry name" value="NAD(P)-bd_dom_sf"/>
</dbReference>
<evidence type="ECO:0000256" key="1">
    <source>
        <dbReference type="ARBA" id="ARBA00006484"/>
    </source>
</evidence>
<name>A0A4P6JQE5_KTERU</name>
<dbReference type="Pfam" id="PF13561">
    <property type="entry name" value="adh_short_C2"/>
    <property type="match status" value="1"/>
</dbReference>
<dbReference type="SUPFAM" id="SSF51735">
    <property type="entry name" value="NAD(P)-binding Rossmann-fold domains"/>
    <property type="match status" value="1"/>
</dbReference>
<gene>
    <name evidence="3" type="ORF">EPA93_17160</name>
</gene>
<dbReference type="PANTHER" id="PTHR42879:SF6">
    <property type="entry name" value="NADPH-DEPENDENT REDUCTASE BACG"/>
    <property type="match status" value="1"/>
</dbReference>
<organism evidence="3 4">
    <name type="scientific">Ktedonosporobacter rubrisoli</name>
    <dbReference type="NCBI Taxonomy" id="2509675"/>
    <lineage>
        <taxon>Bacteria</taxon>
        <taxon>Bacillati</taxon>
        <taxon>Chloroflexota</taxon>
        <taxon>Ktedonobacteria</taxon>
        <taxon>Ktedonobacterales</taxon>
        <taxon>Ktedonosporobacteraceae</taxon>
        <taxon>Ktedonosporobacter</taxon>
    </lineage>
</organism>
<reference evidence="3 4" key="1">
    <citation type="submission" date="2019-01" db="EMBL/GenBank/DDBJ databases">
        <title>Ktedonosporobacter rubrisoli SCAWS-G2.</title>
        <authorList>
            <person name="Huang Y."/>
            <person name="Yan B."/>
        </authorList>
    </citation>
    <scope>NUCLEOTIDE SEQUENCE [LARGE SCALE GENOMIC DNA]</scope>
    <source>
        <strain evidence="3 4">SCAWS-G2</strain>
    </source>
</reference>
<dbReference type="GO" id="GO:0016491">
    <property type="term" value="F:oxidoreductase activity"/>
    <property type="evidence" value="ECO:0007669"/>
    <property type="project" value="UniProtKB-KW"/>
</dbReference>
<dbReference type="AlphaFoldDB" id="A0A4P6JQE5"/>
<dbReference type="PANTHER" id="PTHR42879">
    <property type="entry name" value="3-OXOACYL-(ACYL-CARRIER-PROTEIN) REDUCTASE"/>
    <property type="match status" value="1"/>
</dbReference>
<evidence type="ECO:0000313" key="4">
    <source>
        <dbReference type="Proteomes" id="UP000290365"/>
    </source>
</evidence>
<evidence type="ECO:0000256" key="2">
    <source>
        <dbReference type="ARBA" id="ARBA00023002"/>
    </source>
</evidence>
<dbReference type="RefSeq" id="WP_129888684.1">
    <property type="nucleotide sequence ID" value="NZ_CP035758.1"/>
</dbReference>
<evidence type="ECO:0000313" key="3">
    <source>
        <dbReference type="EMBL" id="QBD77629.1"/>
    </source>
</evidence>